<dbReference type="EC" id="3.7.1.21" evidence="2"/>
<dbReference type="CDD" id="cd06558">
    <property type="entry name" value="crotonase-like"/>
    <property type="match status" value="1"/>
</dbReference>
<dbReference type="NCBIfam" id="TIGR03200">
    <property type="entry name" value="dearomat_oah"/>
    <property type="match status" value="1"/>
</dbReference>
<name>A0A3N1Y0X1_9GAMM</name>
<protein>
    <recommendedName>
        <fullName evidence="2">6-oxocyclohex-1-ene-1-carbonyl-CoA hydratase</fullName>
        <ecNumber evidence="2">3.7.1.21</ecNumber>
    </recommendedName>
</protein>
<comment type="caution">
    <text evidence="3">The sequence shown here is derived from an EMBL/GenBank/DDBJ whole genome shotgun (WGS) entry which is preliminary data.</text>
</comment>
<dbReference type="Gene3D" id="3.90.226.10">
    <property type="entry name" value="2-enoyl-CoA Hydratase, Chain A, domain 1"/>
    <property type="match status" value="1"/>
</dbReference>
<dbReference type="GO" id="GO:0006635">
    <property type="term" value="P:fatty acid beta-oxidation"/>
    <property type="evidence" value="ECO:0007669"/>
    <property type="project" value="TreeGrafter"/>
</dbReference>
<dbReference type="EMBL" id="RJVI01000002">
    <property type="protein sequence ID" value="ROR32483.1"/>
    <property type="molecule type" value="Genomic_DNA"/>
</dbReference>
<evidence type="ECO:0000256" key="2">
    <source>
        <dbReference type="NCBIfam" id="TIGR03200"/>
    </source>
</evidence>
<evidence type="ECO:0000313" key="4">
    <source>
        <dbReference type="Proteomes" id="UP000276634"/>
    </source>
</evidence>
<reference evidence="3 4" key="1">
    <citation type="submission" date="2018-11" db="EMBL/GenBank/DDBJ databases">
        <title>Genomic Encyclopedia of Type Strains, Phase IV (KMG-IV): sequencing the most valuable type-strain genomes for metagenomic binning, comparative biology and taxonomic classification.</title>
        <authorList>
            <person name="Goeker M."/>
        </authorList>
    </citation>
    <scope>NUCLEOTIDE SEQUENCE [LARGE SCALE GENOMIC DNA]</scope>
    <source>
        <strain evidence="3 4">DSM 100275</strain>
    </source>
</reference>
<proteinExistence type="inferred from homology"/>
<dbReference type="RefSeq" id="WP_123401418.1">
    <property type="nucleotide sequence ID" value="NZ_RJVI01000002.1"/>
</dbReference>
<keyword evidence="3" id="KW-0378">Hydrolase</keyword>
<dbReference type="SUPFAM" id="SSF52096">
    <property type="entry name" value="ClpP/crotonase"/>
    <property type="match status" value="1"/>
</dbReference>
<dbReference type="GO" id="GO:0016823">
    <property type="term" value="F:hydrolase activity, acting on acid carbon-carbon bonds, in ketonic substances"/>
    <property type="evidence" value="ECO:0007669"/>
    <property type="project" value="InterPro"/>
</dbReference>
<comment type="similarity">
    <text evidence="1">Belongs to the enoyl-CoA hydratase/isomerase family.</text>
</comment>
<dbReference type="PANTHER" id="PTHR11941:SF54">
    <property type="entry name" value="ENOYL-COA HYDRATASE, MITOCHONDRIAL"/>
    <property type="match status" value="1"/>
</dbReference>
<accession>A0A3N1Y0X1</accession>
<organism evidence="3 4">
    <name type="scientific">Inmirania thermothiophila</name>
    <dbReference type="NCBI Taxonomy" id="1750597"/>
    <lineage>
        <taxon>Bacteria</taxon>
        <taxon>Pseudomonadati</taxon>
        <taxon>Pseudomonadota</taxon>
        <taxon>Gammaproteobacteria</taxon>
        <taxon>Chromatiales</taxon>
        <taxon>Ectothiorhodospiraceae</taxon>
        <taxon>Inmirania</taxon>
    </lineage>
</organism>
<dbReference type="InterPro" id="IPR001753">
    <property type="entry name" value="Enoyl-CoA_hydra/iso"/>
</dbReference>
<dbReference type="AlphaFoldDB" id="A0A3N1Y0X1"/>
<sequence length="382" mass="43025">MSDVNKVMEVARRTAPRELFDHNLVREFVCDGVIYERRPARTPEGEVVDGLYNAWIWLNNPRQYNSYTTEMVKGVIHAFRRASNERDVACVVFTAVGDKAFCTGGNTKEYAEYYAGRPQEYRQYMRLFNDMVTSILTCDKPVINRVNGMRIGGGQEIGMACDFTIAQDLARFGQAGPKHGSAPIGGATDFLPVMMTNEQAMWAGVMCEPFSAHKAYRLGMIIDLVPALKVDGRFVPNPLVWTDRMVDEYGRFVYGEYKTGEAAKEAKALLGRGEVDLSLLDQKVEEYCGKLLLTFPECTTKTIEELRKPKLEAWNRNKEDSRAWLALNMLAEAKTGFRAFNEGDKEIGREIDFVALRKALAQGAAWTPELTEALMPHAGKQR</sequence>
<dbReference type="Proteomes" id="UP000276634">
    <property type="component" value="Unassembled WGS sequence"/>
</dbReference>
<dbReference type="InterPro" id="IPR017613">
    <property type="entry name" value="Dearomat_hydrolase"/>
</dbReference>
<gene>
    <name evidence="3" type="ORF">EDC57_1685</name>
</gene>
<dbReference type="OrthoDB" id="9807606at2"/>
<evidence type="ECO:0000256" key="1">
    <source>
        <dbReference type="ARBA" id="ARBA00005254"/>
    </source>
</evidence>
<dbReference type="GO" id="GO:0018807">
    <property type="term" value="F:6-hydroxycyclohex-1-ene-1-carboxyl-CoA hydratase activity"/>
    <property type="evidence" value="ECO:0007669"/>
    <property type="project" value="UniProtKB-UniRule"/>
</dbReference>
<dbReference type="Pfam" id="PF00378">
    <property type="entry name" value="ECH_1"/>
    <property type="match status" value="1"/>
</dbReference>
<keyword evidence="4" id="KW-1185">Reference proteome</keyword>
<dbReference type="PANTHER" id="PTHR11941">
    <property type="entry name" value="ENOYL-COA HYDRATASE-RELATED"/>
    <property type="match status" value="1"/>
</dbReference>
<dbReference type="InterPro" id="IPR029045">
    <property type="entry name" value="ClpP/crotonase-like_dom_sf"/>
</dbReference>
<evidence type="ECO:0000313" key="3">
    <source>
        <dbReference type="EMBL" id="ROR32483.1"/>
    </source>
</evidence>